<comment type="caution">
    <text evidence="2">The sequence shown here is derived from an EMBL/GenBank/DDBJ whole genome shotgun (WGS) entry which is preliminary data.</text>
</comment>
<name>A0A9X2FE71_9BACT</name>
<dbReference type="Gene3D" id="3.40.190.10">
    <property type="entry name" value="Periplasmic binding protein-like II"/>
    <property type="match status" value="1"/>
</dbReference>
<feature type="domain" description="Solute-binding protein family 5" evidence="1">
    <location>
        <begin position="396"/>
        <end position="619"/>
    </location>
</feature>
<dbReference type="GO" id="GO:1904680">
    <property type="term" value="F:peptide transmembrane transporter activity"/>
    <property type="evidence" value="ECO:0007669"/>
    <property type="project" value="TreeGrafter"/>
</dbReference>
<accession>A0A9X2FE71</accession>
<evidence type="ECO:0000313" key="3">
    <source>
        <dbReference type="Proteomes" id="UP001155241"/>
    </source>
</evidence>
<gene>
    <name evidence="2" type="ORF">NG895_12375</name>
</gene>
<dbReference type="RefSeq" id="WP_252852820.1">
    <property type="nucleotide sequence ID" value="NZ_JAMXLR010000038.1"/>
</dbReference>
<proteinExistence type="predicted"/>
<dbReference type="Gene3D" id="3.10.105.10">
    <property type="entry name" value="Dipeptide-binding Protein, Domain 3"/>
    <property type="match status" value="1"/>
</dbReference>
<dbReference type="InterPro" id="IPR039424">
    <property type="entry name" value="SBP_5"/>
</dbReference>
<dbReference type="InterPro" id="IPR011990">
    <property type="entry name" value="TPR-like_helical_dom_sf"/>
</dbReference>
<dbReference type="Gene3D" id="1.25.40.10">
    <property type="entry name" value="Tetratricopeptide repeat domain"/>
    <property type="match status" value="1"/>
</dbReference>
<dbReference type="Proteomes" id="UP001155241">
    <property type="component" value="Unassembled WGS sequence"/>
</dbReference>
<dbReference type="PANTHER" id="PTHR30290:SF83">
    <property type="entry name" value="ABC TRANSPORTER SUBSTRATE-BINDING PROTEIN"/>
    <property type="match status" value="1"/>
</dbReference>
<dbReference type="GO" id="GO:0015833">
    <property type="term" value="P:peptide transport"/>
    <property type="evidence" value="ECO:0007669"/>
    <property type="project" value="TreeGrafter"/>
</dbReference>
<dbReference type="PANTHER" id="PTHR30290">
    <property type="entry name" value="PERIPLASMIC BINDING COMPONENT OF ABC TRANSPORTER"/>
    <property type="match status" value="1"/>
</dbReference>
<organism evidence="2 3">
    <name type="scientific">Aeoliella straminimaris</name>
    <dbReference type="NCBI Taxonomy" id="2954799"/>
    <lineage>
        <taxon>Bacteria</taxon>
        <taxon>Pseudomonadati</taxon>
        <taxon>Planctomycetota</taxon>
        <taxon>Planctomycetia</taxon>
        <taxon>Pirellulales</taxon>
        <taxon>Lacipirellulaceae</taxon>
        <taxon>Aeoliella</taxon>
    </lineage>
</organism>
<dbReference type="EMBL" id="JAMXLR010000038">
    <property type="protein sequence ID" value="MCO6044704.1"/>
    <property type="molecule type" value="Genomic_DNA"/>
</dbReference>
<evidence type="ECO:0000259" key="1">
    <source>
        <dbReference type="Pfam" id="PF00496"/>
    </source>
</evidence>
<dbReference type="Pfam" id="PF00496">
    <property type="entry name" value="SBP_bac_5"/>
    <property type="match status" value="1"/>
</dbReference>
<reference evidence="2" key="1">
    <citation type="submission" date="2022-06" db="EMBL/GenBank/DDBJ databases">
        <title>Aeoliella straminimaris, a novel planctomycete from sediments.</title>
        <authorList>
            <person name="Vitorino I.R."/>
            <person name="Lage O.M."/>
        </authorList>
    </citation>
    <scope>NUCLEOTIDE SEQUENCE</scope>
    <source>
        <strain evidence="2">ICT_H6.2</strain>
    </source>
</reference>
<evidence type="ECO:0000313" key="2">
    <source>
        <dbReference type="EMBL" id="MCO6044704.1"/>
    </source>
</evidence>
<protein>
    <submittedName>
        <fullName evidence="2">ABC transporter substrate-binding protein</fullName>
    </submittedName>
</protein>
<dbReference type="AlphaFoldDB" id="A0A9X2FE71"/>
<keyword evidence="3" id="KW-1185">Reference proteome</keyword>
<sequence>MQPAFDRIVLKTGETVNVQPLRFPGGSRTVPNPFPAGGDLQIRPLNLEVAAAEVSVPWTAVQRIDLFEDMIMREALALAEQKKFDEAFPYFSHLLNKAPHTRGLDQAINSYLQANALAAYNGGEYDRSLAILGSLYDRTPNASGLSGAVDTVAGKIIEKYLAERNFKSARTTLDVVEQTFNGLRLTVVQRWRQRFLQAATSQLAEAEKLLNAKKYLAARQAVNQAVGVWPELNGVNELRARLQQEYPVVTLGVLQRSPQDPQYRIDSSASVRAASLTNPTILELRGYTAEGGEYQSNIAQVELAPSGLELNFELLESQSSAPLDVSLAASALARQLLEAANLASGHGSELLAELVERVDVEYPQNVRVHFRHPHVRPESLLTLPMGSELVGLSDRGAFGIEEYNDELIRFATSPAHRGAIAEIHERAFPDDDQLITALSQGVVDVVDRVPPWQIRQLQADDSLVVESYLLPTVHVLVPTGRSPLTEQREFRRALCYGIRRDRFVHDVLLAGQEVSGFQTVSGPFPAGVSLSDPIRYGYNSQVKPRPYDPYMAIVLSTAAWSNVQKAKGVKEPGDTPLPTVTLGHSADAVARMACTEIAKDLNSLGIPIELVELTTEQMLEAEKYVDLKYAELSTWEPVSDARRLLGAGGIVTGTSDFMRLALDRLDAARNWNDVRGRLYQIHDAASTDLPVIPLWQTVNYFAYRRELSGISEQPVHLFQDLSNWQLEFQANRL</sequence>
<dbReference type="InterPro" id="IPR000914">
    <property type="entry name" value="SBP_5_dom"/>
</dbReference>
<dbReference type="SUPFAM" id="SSF53850">
    <property type="entry name" value="Periplasmic binding protein-like II"/>
    <property type="match status" value="1"/>
</dbReference>